<protein>
    <submittedName>
        <fullName evidence="2">Uncharacterized protein</fullName>
    </submittedName>
</protein>
<evidence type="ECO:0000313" key="2">
    <source>
        <dbReference type="EMBL" id="GMH95947.1"/>
    </source>
</evidence>
<evidence type="ECO:0000256" key="1">
    <source>
        <dbReference type="SAM" id="MobiDB-lite"/>
    </source>
</evidence>
<proteinExistence type="predicted"/>
<dbReference type="EMBL" id="BRXX01000176">
    <property type="protein sequence ID" value="GMH95947.1"/>
    <property type="molecule type" value="Genomic_DNA"/>
</dbReference>
<evidence type="ECO:0000313" key="3">
    <source>
        <dbReference type="Proteomes" id="UP001165160"/>
    </source>
</evidence>
<sequence length="246" mass="27934">MVLQLLPLENPMSAEHNSQGKRVLNNDASQRSSKKAKSSAGISNAARSASPKFTEESDLTKGPTPELVAETINVAVEKENMETSFWKTKYEELAAAAQTDAATNFELLQEQTKDRMAAMKNTIAFLEEKIGMRHSEIATKEEVNMVKRQAAKKDKLLKFYQKLTSTNVVYNKETKSYECLIMNPENNKGVKFDVTRTKESDNKFQAKANAKYLPEFLRSTAVFDDSQFPFLLKEIYNTDMFKEEEE</sequence>
<reference evidence="3" key="1">
    <citation type="journal article" date="2023" name="Commun. Biol.">
        <title>Genome analysis of Parmales, the sister group of diatoms, reveals the evolutionary specialization of diatoms from phago-mixotrophs to photoautotrophs.</title>
        <authorList>
            <person name="Ban H."/>
            <person name="Sato S."/>
            <person name="Yoshikawa S."/>
            <person name="Yamada K."/>
            <person name="Nakamura Y."/>
            <person name="Ichinomiya M."/>
            <person name="Sato N."/>
            <person name="Blanc-Mathieu R."/>
            <person name="Endo H."/>
            <person name="Kuwata A."/>
            <person name="Ogata H."/>
        </authorList>
    </citation>
    <scope>NUCLEOTIDE SEQUENCE [LARGE SCALE GENOMIC DNA]</scope>
    <source>
        <strain evidence="3">NIES 3699</strain>
    </source>
</reference>
<accession>A0A9W7BYE5</accession>
<gene>
    <name evidence="2" type="ORF">TrVE_jg11897</name>
</gene>
<feature type="region of interest" description="Disordered" evidence="1">
    <location>
        <begin position="1"/>
        <end position="66"/>
    </location>
</feature>
<keyword evidence="3" id="KW-1185">Reference proteome</keyword>
<dbReference type="AlphaFoldDB" id="A0A9W7BYE5"/>
<comment type="caution">
    <text evidence="2">The sequence shown here is derived from an EMBL/GenBank/DDBJ whole genome shotgun (WGS) entry which is preliminary data.</text>
</comment>
<name>A0A9W7BYE5_9STRA</name>
<dbReference type="Proteomes" id="UP001165160">
    <property type="component" value="Unassembled WGS sequence"/>
</dbReference>
<organism evidence="2 3">
    <name type="scientific">Triparma verrucosa</name>
    <dbReference type="NCBI Taxonomy" id="1606542"/>
    <lineage>
        <taxon>Eukaryota</taxon>
        <taxon>Sar</taxon>
        <taxon>Stramenopiles</taxon>
        <taxon>Ochrophyta</taxon>
        <taxon>Bolidophyceae</taxon>
        <taxon>Parmales</taxon>
        <taxon>Triparmaceae</taxon>
        <taxon>Triparma</taxon>
    </lineage>
</organism>